<keyword evidence="2" id="KW-1185">Reference proteome</keyword>
<dbReference type="Proteomes" id="UP001417504">
    <property type="component" value="Unassembled WGS sequence"/>
</dbReference>
<accession>A0AAP0JPK6</accession>
<gene>
    <name evidence="1" type="ORF">Sjap_008480</name>
</gene>
<organism evidence="1 2">
    <name type="scientific">Stephania japonica</name>
    <dbReference type="NCBI Taxonomy" id="461633"/>
    <lineage>
        <taxon>Eukaryota</taxon>
        <taxon>Viridiplantae</taxon>
        <taxon>Streptophyta</taxon>
        <taxon>Embryophyta</taxon>
        <taxon>Tracheophyta</taxon>
        <taxon>Spermatophyta</taxon>
        <taxon>Magnoliopsida</taxon>
        <taxon>Ranunculales</taxon>
        <taxon>Menispermaceae</taxon>
        <taxon>Menispermoideae</taxon>
        <taxon>Cissampelideae</taxon>
        <taxon>Stephania</taxon>
    </lineage>
</organism>
<comment type="caution">
    <text evidence="1">The sequence shown here is derived from an EMBL/GenBank/DDBJ whole genome shotgun (WGS) entry which is preliminary data.</text>
</comment>
<sequence length="118" mass="13174">MAPAAEGFLLGPPFQPMLICHSLEETSPLIPENHTNSYLIRAHQVVASTLHFIHPTGGDSQITCLKLLDFWALASSFRDLAPFHELNQSRLSATVLADVHACSDFGRDNIKYFRRIDI</sequence>
<reference evidence="1 2" key="1">
    <citation type="submission" date="2024-01" db="EMBL/GenBank/DDBJ databases">
        <title>Genome assemblies of Stephania.</title>
        <authorList>
            <person name="Yang L."/>
        </authorList>
    </citation>
    <scope>NUCLEOTIDE SEQUENCE [LARGE SCALE GENOMIC DNA]</scope>
    <source>
        <strain evidence="1">QJT</strain>
        <tissue evidence="1">Leaf</tissue>
    </source>
</reference>
<protein>
    <submittedName>
        <fullName evidence="1">Uncharacterized protein</fullName>
    </submittedName>
</protein>
<dbReference type="AlphaFoldDB" id="A0AAP0JPK6"/>
<proteinExistence type="predicted"/>
<name>A0AAP0JPK6_9MAGN</name>
<evidence type="ECO:0000313" key="1">
    <source>
        <dbReference type="EMBL" id="KAK9137886.1"/>
    </source>
</evidence>
<evidence type="ECO:0000313" key="2">
    <source>
        <dbReference type="Proteomes" id="UP001417504"/>
    </source>
</evidence>
<dbReference type="EMBL" id="JBBNAE010000003">
    <property type="protein sequence ID" value="KAK9137886.1"/>
    <property type="molecule type" value="Genomic_DNA"/>
</dbReference>